<comment type="subcellular location">
    <subcellularLocation>
        <location evidence="1">Cytoplasm</location>
        <location evidence="1">Cytoskeleton</location>
        <location evidence="1">Flagellum axoneme</location>
    </subcellularLocation>
</comment>
<feature type="region of interest" description="Disordered" evidence="11">
    <location>
        <begin position="1"/>
        <end position="59"/>
    </location>
</feature>
<reference evidence="15" key="2">
    <citation type="submission" date="2025-09" db="UniProtKB">
        <authorList>
            <consortium name="Ensembl"/>
        </authorList>
    </citation>
    <scope>IDENTIFICATION</scope>
</reference>
<dbReference type="FunFam" id="2.60.40.10:FF:001883">
    <property type="entry name" value="Cilia- and flagella-associated protein 74"/>
    <property type="match status" value="1"/>
</dbReference>
<feature type="compositionally biased region" description="Acidic residues" evidence="11">
    <location>
        <begin position="16"/>
        <end position="27"/>
    </location>
</feature>
<feature type="compositionally biased region" description="Basic and acidic residues" evidence="11">
    <location>
        <begin position="1"/>
        <end position="15"/>
    </location>
</feature>
<evidence type="ECO:0000256" key="7">
    <source>
        <dbReference type="ARBA" id="ARBA00023273"/>
    </source>
</evidence>
<proteinExistence type="inferred from homology"/>
<feature type="domain" description="CFAP74 third Ig-like" evidence="13">
    <location>
        <begin position="790"/>
        <end position="902"/>
    </location>
</feature>
<gene>
    <name evidence="15" type="primary">CFAP74</name>
</gene>
<keyword evidence="2" id="KW-0963">Cytoplasm</keyword>
<feature type="compositionally biased region" description="Basic and acidic residues" evidence="11">
    <location>
        <begin position="694"/>
        <end position="708"/>
    </location>
</feature>
<evidence type="ECO:0000256" key="4">
    <source>
        <dbReference type="ARBA" id="ARBA00023054"/>
    </source>
</evidence>
<feature type="domain" description="CFAP74 fourth Ig-like" evidence="14">
    <location>
        <begin position="908"/>
        <end position="1002"/>
    </location>
</feature>
<feature type="compositionally biased region" description="Basic and acidic residues" evidence="11">
    <location>
        <begin position="1117"/>
        <end position="1131"/>
    </location>
</feature>
<keyword evidence="16" id="KW-1185">Reference proteome</keyword>
<dbReference type="FunFam" id="2.60.40.10:FF:002437">
    <property type="entry name" value="Cilia- and flagella-associated protein 74"/>
    <property type="match status" value="1"/>
</dbReference>
<evidence type="ECO:0000256" key="2">
    <source>
        <dbReference type="ARBA" id="ARBA00022490"/>
    </source>
</evidence>
<evidence type="ECO:0000256" key="5">
    <source>
        <dbReference type="ARBA" id="ARBA00023069"/>
    </source>
</evidence>
<evidence type="ECO:0000256" key="6">
    <source>
        <dbReference type="ARBA" id="ARBA00023212"/>
    </source>
</evidence>
<dbReference type="InterPro" id="IPR056307">
    <property type="entry name" value="Ig-CFAP74_3rd"/>
</dbReference>
<evidence type="ECO:0000256" key="1">
    <source>
        <dbReference type="ARBA" id="ARBA00004611"/>
    </source>
</evidence>
<feature type="region of interest" description="Disordered" evidence="11">
    <location>
        <begin position="345"/>
        <end position="385"/>
    </location>
</feature>
<dbReference type="InterPro" id="IPR056306">
    <property type="entry name" value="Ig-CFAP74_2nd"/>
</dbReference>
<comment type="similarity">
    <text evidence="9">Belongs to the CFAP74 family.</text>
</comment>
<dbReference type="Pfam" id="PF24770">
    <property type="entry name" value="Ig-CFAP74_2"/>
    <property type="match status" value="1"/>
</dbReference>
<dbReference type="Ensembl" id="ENSMMST00000017411.1">
    <property type="protein sequence ID" value="ENSMMSP00000015756.1"/>
    <property type="gene ID" value="ENSMMSG00000011902.1"/>
</dbReference>
<evidence type="ECO:0000256" key="9">
    <source>
        <dbReference type="ARBA" id="ARBA00061572"/>
    </source>
</evidence>
<protein>
    <recommendedName>
        <fullName evidence="10">Cilia- and flagella-associated protein 74</fullName>
    </recommendedName>
</protein>
<feature type="domain" description="CFAP74 second Ig-like" evidence="12">
    <location>
        <begin position="601"/>
        <end position="788"/>
    </location>
</feature>
<sequence>MEEDEKKLLDDKPLVEDDTEKLEDPEVVLDCVPREAEQKAGLGSSCPGTEQSKDKQKRRLTAHEKLQASLLRRDLSHLDQLHEEKDLFIQKTRGELRACRRRMELLVKQQESVAAEMAAEKAANNMAAMGRLEAVSQRLCLELKNERDLQARMTAVLQQSESTLWQIEVQEGQLEDAHKSAREEAAATKRGLQERAAKQLHWEMGASGKAERNRLLRARRCVHLQKELGLRQQKLVEEAQKNHRKALRFLKASLGRIREQEQKEELETREHVRRRMDAVLALKNSISANRETLRKFQAWSQAKTELEEQKAQAEKKAILAQGGDAFKHLCHQRRRQELEAQNRAFEEEQKHRKQEIVSRLLKEEAMEDRRRPRPEPPRPAGRRSLRDQTWSYVATFCDEQSTAGPDSQSSPLLTAISSESVQGDGSSLGGEDTLAWPEIPGLWKEDYKPFQVSKEDVDRKPVGGTKMDKDILARTMQQLRSGVIHKQVASGREFRGCPFNSKPKFIHFKDFDVGKVYKKKITLINATYTINYCKLVGVDESLQDFVHVDFDPPGPLSAGMSCEVLVTFKPINKDLEGNVSFLAQTGGFSVPLKCSTKKCSLSLDKELIDFGSYTVGETATRTITLTNTGGLGTKFRFLLASESCEMDTSQSVLKLSSIFMYEDKGFYDKFTTSFSEYQLEGNESSPTDVPSQKESGKMDVKEQEEGHPIESEGVTLTTIMTIPPNEEQMEFSLGETTEGVIGPFSSIKVPVIFTPIAPGKVQNSFKVMFKNQQCPTLYFKVVGVAIDVPVWVPKPNVDLKICMYDRLYQDSILVHTRSKAALRLKFEVCKELRGHMELLPETGYIQALSSYSVQLKFLPRHSLPEDAGKYFDKETRVLEAPMTIWVADQIKPVGFTVHAVVTTSDLELSPTGLDFGYCTIYEAIRTQISLCNHSLLPQEFGFVGLPKFVDIQPNDGFGTILPLETLQLDVIFQPTKAKEYNFELICKSEINRCFKLACRAVGVYPPLELSHYQIKFAATSLYDTSVATLYVINSHLSRNSLTHSVPRIGSEDAFPVGPTSFEFLLPPDSPITISPLVGTVWPGKRCLVRVAFQPVLPSELIHQEAFQALSRKAEIKSSQKETVTQRKDQRRPSLSTLRPQNQDRLLQASASQPPELQKEDLASSSQEYQLAQASLTRSFQGKFDKFVVPCVVASGDTKDRKGTEPLSFSPHNTLYLELWCPAVAPSIMVTSNKGKTIINFGDIAAGHRGIKKVSIQNISPEDLDLEYSVLNPDGPFVLLNPTIRLPSGETQVLDLSFSPRESVLAQETLDIITKKGTLSLTLMGTGVASTITCSIEGDVLNMGYVIARESVSLGFKLQNNSPLPIKFSMQLDSLSSRSRDQHRLPQFLASPDQRTEIVGTQNYSGQSVFSVVPVEGVMEPGKAQDFTVTFSPDHESLYFSDRLQVVLFDKKVSHHILLKGAAREHMMFVEGGDPLDVPVESLTVIPAFDLEHREEAEELKPILVTLEYAQLDPDTQAPPATRELQVGCIRTTQLSAKKPDHPLMASALLQLRGDVKETYKVLFVAQVVTGP</sequence>
<dbReference type="Proteomes" id="UP000694544">
    <property type="component" value="Unplaced"/>
</dbReference>
<accession>A0A8C6DHN4</accession>
<feature type="region of interest" description="Disordered" evidence="11">
    <location>
        <begin position="680"/>
        <end position="708"/>
    </location>
</feature>
<feature type="compositionally biased region" description="Polar residues" evidence="11">
    <location>
        <begin position="680"/>
        <end position="693"/>
    </location>
</feature>
<dbReference type="PANTHER" id="PTHR22538:SF0">
    <property type="entry name" value="CILIA- AND FLAGELLA-ASSOCIATED PROTEIN 74"/>
    <property type="match status" value="1"/>
</dbReference>
<feature type="compositionally biased region" description="Polar residues" evidence="11">
    <location>
        <begin position="1132"/>
        <end position="1143"/>
    </location>
</feature>
<feature type="region of interest" description="Disordered" evidence="11">
    <location>
        <begin position="1117"/>
        <end position="1143"/>
    </location>
</feature>
<evidence type="ECO:0000256" key="10">
    <source>
        <dbReference type="ARBA" id="ARBA00074511"/>
    </source>
</evidence>
<reference evidence="15" key="1">
    <citation type="submission" date="2025-08" db="UniProtKB">
        <authorList>
            <consortium name="Ensembl"/>
        </authorList>
    </citation>
    <scope>IDENTIFICATION</scope>
</reference>
<dbReference type="InterPro" id="IPR013783">
    <property type="entry name" value="Ig-like_fold"/>
</dbReference>
<dbReference type="Pfam" id="PF24778">
    <property type="entry name" value="Ig-CFAP74_3rd"/>
    <property type="match status" value="1"/>
</dbReference>
<dbReference type="Pfam" id="PF24798">
    <property type="entry name" value="Ig-CFAP74_4th"/>
    <property type="match status" value="1"/>
</dbReference>
<evidence type="ECO:0000259" key="13">
    <source>
        <dbReference type="Pfam" id="PF24778"/>
    </source>
</evidence>
<evidence type="ECO:0000256" key="8">
    <source>
        <dbReference type="ARBA" id="ARBA00053123"/>
    </source>
</evidence>
<dbReference type="InterPro" id="IPR056310">
    <property type="entry name" value="Ig-CFAP74_4th"/>
</dbReference>
<dbReference type="Pfam" id="PF24771">
    <property type="entry name" value="Ig_CFAP74_1st"/>
    <property type="match status" value="1"/>
</dbReference>
<dbReference type="PANTHER" id="PTHR22538">
    <property type="entry name" value="CILIA- AND FLAGELLA-ASSOCIATED PROTEIN 74"/>
    <property type="match status" value="1"/>
</dbReference>
<evidence type="ECO:0000256" key="3">
    <source>
        <dbReference type="ARBA" id="ARBA00022846"/>
    </source>
</evidence>
<feature type="compositionally biased region" description="Basic and acidic residues" evidence="11">
    <location>
        <begin position="345"/>
        <end position="376"/>
    </location>
</feature>
<comment type="function">
    <text evidence="8">As part of the central apparatus of the cilium axoneme may play a role in cilium movement. May play an important role in sperm architecture and function.</text>
</comment>
<dbReference type="GeneTree" id="ENSGT00900000141054"/>
<keyword evidence="3" id="KW-0282">Flagellum</keyword>
<keyword evidence="5" id="KW-0969">Cilium</keyword>
<evidence type="ECO:0000259" key="14">
    <source>
        <dbReference type="Pfam" id="PF24798"/>
    </source>
</evidence>
<keyword evidence="6" id="KW-0206">Cytoskeleton</keyword>
<name>A0A8C6DHN4_MOSMO</name>
<evidence type="ECO:0000313" key="16">
    <source>
        <dbReference type="Proteomes" id="UP000694544"/>
    </source>
</evidence>
<organism evidence="15 16">
    <name type="scientific">Moschus moschiferus</name>
    <name type="common">Siberian musk deer</name>
    <name type="synonym">Moschus sibiricus</name>
    <dbReference type="NCBI Taxonomy" id="68415"/>
    <lineage>
        <taxon>Eukaryota</taxon>
        <taxon>Metazoa</taxon>
        <taxon>Chordata</taxon>
        <taxon>Craniata</taxon>
        <taxon>Vertebrata</taxon>
        <taxon>Euteleostomi</taxon>
        <taxon>Mammalia</taxon>
        <taxon>Eutheria</taxon>
        <taxon>Laurasiatheria</taxon>
        <taxon>Artiodactyla</taxon>
        <taxon>Ruminantia</taxon>
        <taxon>Pecora</taxon>
        <taxon>Moschidae</taxon>
        <taxon>Moschus</taxon>
    </lineage>
</organism>
<dbReference type="Gene3D" id="2.60.40.10">
    <property type="entry name" value="Immunoglobulins"/>
    <property type="match status" value="4"/>
</dbReference>
<keyword evidence="7" id="KW-0966">Cell projection</keyword>
<evidence type="ECO:0000256" key="11">
    <source>
        <dbReference type="SAM" id="MobiDB-lite"/>
    </source>
</evidence>
<evidence type="ECO:0000313" key="15">
    <source>
        <dbReference type="Ensembl" id="ENSMMSP00000015756.1"/>
    </source>
</evidence>
<keyword evidence="4" id="KW-0175">Coiled coil</keyword>
<evidence type="ECO:0000259" key="12">
    <source>
        <dbReference type="Pfam" id="PF24770"/>
    </source>
</evidence>